<keyword evidence="1" id="KW-1133">Transmembrane helix</keyword>
<dbReference type="EMBL" id="LJCO01000091">
    <property type="protein sequence ID" value="KPV41798.1"/>
    <property type="molecule type" value="Genomic_DNA"/>
</dbReference>
<dbReference type="STRING" id="471514.AN477_20400"/>
<feature type="transmembrane region" description="Helical" evidence="1">
    <location>
        <begin position="30"/>
        <end position="53"/>
    </location>
</feature>
<dbReference type="AlphaFoldDB" id="A0A0P9CR20"/>
<dbReference type="RefSeq" id="WP_054971036.1">
    <property type="nucleotide sequence ID" value="NZ_LJCO01000091.1"/>
</dbReference>
<sequence length="74" mass="7944">MVVLTGLCIVVLMALFDLSALRTARSPKVWTVYIGITGIGLVLLGLYGTAFNAPPSPLILLRSWLTPLTGWLST</sequence>
<proteinExistence type="predicted"/>
<reference evidence="2 3" key="1">
    <citation type="submission" date="2015-09" db="EMBL/GenBank/DDBJ databases">
        <title>Draft genome sequence of Alicyclobacillus ferrooxydans DSM 22381.</title>
        <authorList>
            <person name="Hemp J."/>
        </authorList>
    </citation>
    <scope>NUCLEOTIDE SEQUENCE [LARGE SCALE GENOMIC DNA]</scope>
    <source>
        <strain evidence="2 3">TC-34</strain>
    </source>
</reference>
<keyword evidence="1" id="KW-0472">Membrane</keyword>
<accession>A0A0P9CR20</accession>
<evidence type="ECO:0000256" key="1">
    <source>
        <dbReference type="SAM" id="Phobius"/>
    </source>
</evidence>
<keyword evidence="1" id="KW-0812">Transmembrane</keyword>
<protein>
    <submittedName>
        <fullName evidence="2">Uncharacterized protein</fullName>
    </submittedName>
</protein>
<organism evidence="2 3">
    <name type="scientific">Alicyclobacillus ferrooxydans</name>
    <dbReference type="NCBI Taxonomy" id="471514"/>
    <lineage>
        <taxon>Bacteria</taxon>
        <taxon>Bacillati</taxon>
        <taxon>Bacillota</taxon>
        <taxon>Bacilli</taxon>
        <taxon>Bacillales</taxon>
        <taxon>Alicyclobacillaceae</taxon>
        <taxon>Alicyclobacillus</taxon>
    </lineage>
</organism>
<gene>
    <name evidence="2" type="ORF">AN477_20400</name>
</gene>
<name>A0A0P9CR20_9BACL</name>
<comment type="caution">
    <text evidence="2">The sequence shown here is derived from an EMBL/GenBank/DDBJ whole genome shotgun (WGS) entry which is preliminary data.</text>
</comment>
<keyword evidence="3" id="KW-1185">Reference proteome</keyword>
<evidence type="ECO:0000313" key="2">
    <source>
        <dbReference type="EMBL" id="KPV41798.1"/>
    </source>
</evidence>
<dbReference type="PATRIC" id="fig|471514.4.peg.3015"/>
<dbReference type="Proteomes" id="UP000050482">
    <property type="component" value="Unassembled WGS sequence"/>
</dbReference>
<evidence type="ECO:0000313" key="3">
    <source>
        <dbReference type="Proteomes" id="UP000050482"/>
    </source>
</evidence>